<dbReference type="RefSeq" id="WP_143427028.1">
    <property type="nucleotide sequence ID" value="NZ_PDJI01000004.1"/>
</dbReference>
<protein>
    <recommendedName>
        <fullName evidence="5">LppP/LprE lipoprotein</fullName>
    </recommendedName>
</protein>
<proteinExistence type="predicted"/>
<comment type="caution">
    <text evidence="3">The sequence shown here is derived from an EMBL/GenBank/DDBJ whole genome shotgun (WGS) entry which is preliminary data.</text>
</comment>
<gene>
    <name evidence="3" type="ORF">ATJ97_2718</name>
</gene>
<evidence type="ECO:0000313" key="4">
    <source>
        <dbReference type="Proteomes" id="UP000222106"/>
    </source>
</evidence>
<dbReference type="Proteomes" id="UP000222106">
    <property type="component" value="Unassembled WGS sequence"/>
</dbReference>
<dbReference type="OrthoDB" id="5801841at2"/>
<feature type="region of interest" description="Disordered" evidence="1">
    <location>
        <begin position="27"/>
        <end position="91"/>
    </location>
</feature>
<feature type="compositionally biased region" description="Low complexity" evidence="1">
    <location>
        <begin position="56"/>
        <end position="68"/>
    </location>
</feature>
<feature type="compositionally biased region" description="Low complexity" evidence="1">
    <location>
        <begin position="34"/>
        <end position="49"/>
    </location>
</feature>
<sequence>MRRTAVHGRLLPLLVAVLVLAACGSPAPPGGTGSPAPSGSTPSEVAPSGSPGPPSGAGSAPSEVAPSGSPGPPSGAGSAPEGEVARPPAVPQPVWDAVLADLTTRTGGPPQSVTVVRAEAVTWNDGSLGCPEPGMVYTQALVDGYHVVLDVSGEQYDYRVGSGAAVRLCTSAQTP</sequence>
<keyword evidence="4" id="KW-1185">Reference proteome</keyword>
<keyword evidence="2" id="KW-0732">Signal</keyword>
<accession>A0A2A9EM78</accession>
<dbReference type="AlphaFoldDB" id="A0A2A9EM78"/>
<feature type="signal peptide" evidence="2">
    <location>
        <begin position="1"/>
        <end position="21"/>
    </location>
</feature>
<evidence type="ECO:0000256" key="2">
    <source>
        <dbReference type="SAM" id="SignalP"/>
    </source>
</evidence>
<reference evidence="3 4" key="1">
    <citation type="submission" date="2017-10" db="EMBL/GenBank/DDBJ databases">
        <title>Sequencing the genomes of 1000 actinobacteria strains.</title>
        <authorList>
            <person name="Klenk H.-P."/>
        </authorList>
    </citation>
    <scope>NUCLEOTIDE SEQUENCE [LARGE SCALE GENOMIC DNA]</scope>
    <source>
        <strain evidence="3 4">DSM 21838</strain>
    </source>
</reference>
<organism evidence="3 4">
    <name type="scientific">Georgenia soli</name>
    <dbReference type="NCBI Taxonomy" id="638953"/>
    <lineage>
        <taxon>Bacteria</taxon>
        <taxon>Bacillati</taxon>
        <taxon>Actinomycetota</taxon>
        <taxon>Actinomycetes</taxon>
        <taxon>Micrococcales</taxon>
        <taxon>Bogoriellaceae</taxon>
        <taxon>Georgenia</taxon>
    </lineage>
</organism>
<dbReference type="EMBL" id="PDJI01000004">
    <property type="protein sequence ID" value="PFG40197.1"/>
    <property type="molecule type" value="Genomic_DNA"/>
</dbReference>
<evidence type="ECO:0008006" key="5">
    <source>
        <dbReference type="Google" id="ProtNLM"/>
    </source>
</evidence>
<evidence type="ECO:0000256" key="1">
    <source>
        <dbReference type="SAM" id="MobiDB-lite"/>
    </source>
</evidence>
<feature type="chain" id="PRO_5012699038" description="LppP/LprE lipoprotein" evidence="2">
    <location>
        <begin position="22"/>
        <end position="175"/>
    </location>
</feature>
<evidence type="ECO:0000313" key="3">
    <source>
        <dbReference type="EMBL" id="PFG40197.1"/>
    </source>
</evidence>
<name>A0A2A9EM78_9MICO</name>
<dbReference type="PROSITE" id="PS51257">
    <property type="entry name" value="PROKAR_LIPOPROTEIN"/>
    <property type="match status" value="1"/>
</dbReference>